<dbReference type="GO" id="GO:0005634">
    <property type="term" value="C:nucleus"/>
    <property type="evidence" value="ECO:0007669"/>
    <property type="project" value="TreeGrafter"/>
</dbReference>
<evidence type="ECO:0000313" key="2">
    <source>
        <dbReference type="EMBL" id="KIK57316.1"/>
    </source>
</evidence>
<dbReference type="InterPro" id="IPR019412">
    <property type="entry name" value="IML2/TPR_39"/>
</dbReference>
<feature type="region of interest" description="Disordered" evidence="1">
    <location>
        <begin position="1"/>
        <end position="51"/>
    </location>
</feature>
<dbReference type="EMBL" id="KN834791">
    <property type="protein sequence ID" value="KIK57316.1"/>
    <property type="molecule type" value="Genomic_DNA"/>
</dbReference>
<name>A0A0D0BQC5_9AGAR</name>
<feature type="compositionally biased region" description="Basic and acidic residues" evidence="1">
    <location>
        <begin position="36"/>
        <end position="45"/>
    </location>
</feature>
<sequence>MSSIEEIKVTNVSTETPTTSSTNGTSTPATSVTGLDNDKPSDKQELPSYKSIYTGPPPVKYPYNPSEALGDLPGVSYALELFLASHMVESEDYCNTSDVDKERLYFATGYGLIQCVKGLMSYADEDILAGIEHTKQGNLIASQHRKKTAFFTTRLAGYVVSSLNTTGVGFIKSMTDMERHAELVYAESLFEKALLGIVYSGDWLAFIKEALNMRTTIQIYRSLLKYLNAMDAESVANGGPPEDPSIDAHFRSGVYLGAGMSTLILSLLPTKLLTIVEIFGYKGDRVEALELLGRAGGWSKDSDEPGVSAGKSFRRSLCDMALLIFHLILSSFTFDGIDVGMAQKIINWNLKRYPDGVFFLFGAGRASLARSQPLRAIAYYTRAMEVQTQYRNLHHISYWEIAIARMALWHLRGCVVAWEILQEEATWSKSIYSYGMAVSLLELADALERGEKMREEATKLMEKVPGLRQKIAGKSIPLEKFVARKARKYISQDRRLALPMLELAYLMLAIAHAPVKVVETKMLPEVNRALAELDRCKEKTTKYGNGKGYWDDYCLTKLMEGVCKRYQAYPDPDAELDADQVASVPQEQAAKESEAAFDEVLEHGPKIEFDHQFVYQAHYELGRLLACQGDTTGAKKHFDLVISGKYLEVGPSGRKGRYSLENSLHMRTHAALEALHQKRL</sequence>
<dbReference type="PANTHER" id="PTHR31859:SF1">
    <property type="entry name" value="TETRATRICOPEPTIDE REPEAT PROTEIN 39C"/>
    <property type="match status" value="1"/>
</dbReference>
<dbReference type="SUPFAM" id="SSF48452">
    <property type="entry name" value="TPR-like"/>
    <property type="match status" value="1"/>
</dbReference>
<evidence type="ECO:0008006" key="4">
    <source>
        <dbReference type="Google" id="ProtNLM"/>
    </source>
</evidence>
<dbReference type="PANTHER" id="PTHR31859">
    <property type="entry name" value="TETRATRICOPEPTIDE REPEAT PROTEIN 39 FAMILY MEMBER"/>
    <property type="match status" value="1"/>
</dbReference>
<accession>A0A0D0BQC5</accession>
<dbReference type="GO" id="GO:0005829">
    <property type="term" value="C:cytosol"/>
    <property type="evidence" value="ECO:0007669"/>
    <property type="project" value="TreeGrafter"/>
</dbReference>
<dbReference type="InterPro" id="IPR011990">
    <property type="entry name" value="TPR-like_helical_dom_sf"/>
</dbReference>
<gene>
    <name evidence="2" type="ORF">GYMLUDRAFT_172949</name>
</gene>
<dbReference type="Gene3D" id="1.25.40.10">
    <property type="entry name" value="Tetratricopeptide repeat domain"/>
    <property type="match status" value="1"/>
</dbReference>
<protein>
    <recommendedName>
        <fullName evidence="4">Tetratricopeptide repeat protein 39B</fullName>
    </recommendedName>
</protein>
<dbReference type="Proteomes" id="UP000053593">
    <property type="component" value="Unassembled WGS sequence"/>
</dbReference>
<feature type="compositionally biased region" description="Low complexity" evidence="1">
    <location>
        <begin position="9"/>
        <end position="31"/>
    </location>
</feature>
<keyword evidence="3" id="KW-1185">Reference proteome</keyword>
<evidence type="ECO:0000313" key="3">
    <source>
        <dbReference type="Proteomes" id="UP000053593"/>
    </source>
</evidence>
<dbReference type="HOGENOM" id="CLU_010086_2_1_1"/>
<dbReference type="Pfam" id="PF10300">
    <property type="entry name" value="Iml2-TPR_39"/>
    <property type="match status" value="1"/>
</dbReference>
<dbReference type="OrthoDB" id="43460at2759"/>
<reference evidence="2 3" key="1">
    <citation type="submission" date="2014-04" db="EMBL/GenBank/DDBJ databases">
        <title>Evolutionary Origins and Diversification of the Mycorrhizal Mutualists.</title>
        <authorList>
            <consortium name="DOE Joint Genome Institute"/>
            <consortium name="Mycorrhizal Genomics Consortium"/>
            <person name="Kohler A."/>
            <person name="Kuo A."/>
            <person name="Nagy L.G."/>
            <person name="Floudas D."/>
            <person name="Copeland A."/>
            <person name="Barry K.W."/>
            <person name="Cichocki N."/>
            <person name="Veneault-Fourrey C."/>
            <person name="LaButti K."/>
            <person name="Lindquist E.A."/>
            <person name="Lipzen A."/>
            <person name="Lundell T."/>
            <person name="Morin E."/>
            <person name="Murat C."/>
            <person name="Riley R."/>
            <person name="Ohm R."/>
            <person name="Sun H."/>
            <person name="Tunlid A."/>
            <person name="Henrissat B."/>
            <person name="Grigoriev I.V."/>
            <person name="Hibbett D.S."/>
            <person name="Martin F."/>
        </authorList>
    </citation>
    <scope>NUCLEOTIDE SEQUENCE [LARGE SCALE GENOMIC DNA]</scope>
    <source>
        <strain evidence="2 3">FD-317 M1</strain>
    </source>
</reference>
<evidence type="ECO:0000256" key="1">
    <source>
        <dbReference type="SAM" id="MobiDB-lite"/>
    </source>
</evidence>
<proteinExistence type="predicted"/>
<organism evidence="2 3">
    <name type="scientific">Collybiopsis luxurians FD-317 M1</name>
    <dbReference type="NCBI Taxonomy" id="944289"/>
    <lineage>
        <taxon>Eukaryota</taxon>
        <taxon>Fungi</taxon>
        <taxon>Dikarya</taxon>
        <taxon>Basidiomycota</taxon>
        <taxon>Agaricomycotina</taxon>
        <taxon>Agaricomycetes</taxon>
        <taxon>Agaricomycetidae</taxon>
        <taxon>Agaricales</taxon>
        <taxon>Marasmiineae</taxon>
        <taxon>Omphalotaceae</taxon>
        <taxon>Collybiopsis</taxon>
        <taxon>Collybiopsis luxurians</taxon>
    </lineage>
</organism>
<dbReference type="AlphaFoldDB" id="A0A0D0BQC5"/>
<dbReference type="GO" id="GO:0005741">
    <property type="term" value="C:mitochondrial outer membrane"/>
    <property type="evidence" value="ECO:0007669"/>
    <property type="project" value="TreeGrafter"/>
</dbReference>